<dbReference type="CDD" id="cd02440">
    <property type="entry name" value="AdoMet_MTases"/>
    <property type="match status" value="1"/>
</dbReference>
<dbReference type="PANTHER" id="PTHR47816:SF5">
    <property type="entry name" value="RIBOSOMAL RNA LARGE SUBUNIT METHYLTRANSFERASE G"/>
    <property type="match status" value="1"/>
</dbReference>
<dbReference type="InterPro" id="IPR002052">
    <property type="entry name" value="DNA_methylase_N6_adenine_CS"/>
</dbReference>
<dbReference type="SUPFAM" id="SSF53335">
    <property type="entry name" value="S-adenosyl-L-methionine-dependent methyltransferases"/>
    <property type="match status" value="1"/>
</dbReference>
<keyword evidence="10" id="KW-1185">Reference proteome</keyword>
<evidence type="ECO:0000256" key="2">
    <source>
        <dbReference type="ARBA" id="ARBA00022552"/>
    </source>
</evidence>
<dbReference type="InterPro" id="IPR046977">
    <property type="entry name" value="RsmC/RlmG"/>
</dbReference>
<organism evidence="9 10">
    <name type="scientific">Shewanella cyperi</name>
    <dbReference type="NCBI Taxonomy" id="2814292"/>
    <lineage>
        <taxon>Bacteria</taxon>
        <taxon>Pseudomonadati</taxon>
        <taxon>Pseudomonadota</taxon>
        <taxon>Gammaproteobacteria</taxon>
        <taxon>Alteromonadales</taxon>
        <taxon>Shewanellaceae</taxon>
        <taxon>Shewanella</taxon>
    </lineage>
</organism>
<dbReference type="InterPro" id="IPR029063">
    <property type="entry name" value="SAM-dependent_MTases_sf"/>
</dbReference>
<dbReference type="RefSeq" id="WP_207326318.1">
    <property type="nucleotide sequence ID" value="NZ_CP071504.1"/>
</dbReference>
<evidence type="ECO:0000256" key="5">
    <source>
        <dbReference type="ARBA" id="ARBA00022691"/>
    </source>
</evidence>
<evidence type="ECO:0000259" key="8">
    <source>
        <dbReference type="Pfam" id="PF26049"/>
    </source>
</evidence>
<feature type="domain" description="RlmG N-terminal" evidence="8">
    <location>
        <begin position="3"/>
        <end position="184"/>
    </location>
</feature>
<sequence>MTTRFSAAGIEMQLRRYPETADANLQAWDAADEHLLQHFCEAGELPKGPVMLLNDSFGALCCSLKQRWPETELLFCSDARTGHLGAQANLTLNDLAPGNTGFHASRELASLPVPGLVLAKLPKNLNFLADQLRQLSGLLPAGTLVLIGAKAKSINKALLENIGSHLGPAQASLAWKKTRIITVVADGKPRPPLSINRWSVPEYDLTLSNLSNVFAASKLDIGARLMLEHMPTDNFRSVIDLGCGNGVLGLRAAQLYPEAQVHFVDESEMAVASAEANWTDNGFKDKGHFHWDDCLSHLDESISADLILCNPPFHQGEAITDHIAWQMFNDAKRRLKPGGLLQVVGNRHLGYHIKLKRLFGNCKTVASNGKFVILQAWC</sequence>
<keyword evidence="4 6" id="KW-0808">Transferase</keyword>
<dbReference type="InterPro" id="IPR007848">
    <property type="entry name" value="Small_mtfrase_dom"/>
</dbReference>
<dbReference type="GO" id="GO:0003676">
    <property type="term" value="F:nucleic acid binding"/>
    <property type="evidence" value="ECO:0007669"/>
    <property type="project" value="InterPro"/>
</dbReference>
<keyword evidence="5 6" id="KW-0949">S-adenosyl-L-methionine</keyword>
<comment type="similarity">
    <text evidence="6">Belongs to the methyltransferase superfamily. RlmG family.</text>
</comment>
<dbReference type="Pfam" id="PF05175">
    <property type="entry name" value="MTS"/>
    <property type="match status" value="1"/>
</dbReference>
<dbReference type="EC" id="2.1.1.174" evidence="6"/>
<keyword evidence="1 6" id="KW-0963">Cytoplasm</keyword>
<protein>
    <recommendedName>
        <fullName evidence="6">Ribosomal RNA large subunit methyltransferase G</fullName>
        <ecNumber evidence="6">2.1.1.174</ecNumber>
    </recommendedName>
    <alternativeName>
        <fullName evidence="6">23S rRNA m2G1835 methyltransferase</fullName>
    </alternativeName>
    <alternativeName>
        <fullName evidence="6">rRNA (guanine-N(2)-)-methyltransferase RlmG</fullName>
    </alternativeName>
</protein>
<dbReference type="PANTHER" id="PTHR47816">
    <property type="entry name" value="RIBOSOMAL RNA SMALL SUBUNIT METHYLTRANSFERASE C"/>
    <property type="match status" value="1"/>
</dbReference>
<reference evidence="9 10" key="1">
    <citation type="submission" date="2021-03" db="EMBL/GenBank/DDBJ databases">
        <title>Novel species identification of genus Shewanella.</title>
        <authorList>
            <person name="Liu G."/>
            <person name="Zhang Q."/>
        </authorList>
    </citation>
    <scope>NUCLEOTIDE SEQUENCE [LARGE SCALE GENOMIC DNA]</scope>
    <source>
        <strain evidence="9 10">FJAT-53726</strain>
    </source>
</reference>
<evidence type="ECO:0000256" key="4">
    <source>
        <dbReference type="ARBA" id="ARBA00022679"/>
    </source>
</evidence>
<evidence type="ECO:0000256" key="3">
    <source>
        <dbReference type="ARBA" id="ARBA00022603"/>
    </source>
</evidence>
<name>A0A975AN25_9GAMM</name>
<keyword evidence="2 6" id="KW-0698">rRNA processing</keyword>
<dbReference type="AlphaFoldDB" id="A0A975AN25"/>
<evidence type="ECO:0000313" key="10">
    <source>
        <dbReference type="Proteomes" id="UP000663281"/>
    </source>
</evidence>
<feature type="domain" description="Methyltransferase small" evidence="7">
    <location>
        <begin position="205"/>
        <end position="375"/>
    </location>
</feature>
<comment type="function">
    <text evidence="6">Specifically methylates the guanine in position 1835 (m2G1835) of 23S rRNA.</text>
</comment>
<dbReference type="Pfam" id="PF26049">
    <property type="entry name" value="RLMG_N"/>
    <property type="match status" value="1"/>
</dbReference>
<dbReference type="HAMAP" id="MF_01859">
    <property type="entry name" value="23SrRNA_methyltr_G"/>
    <property type="match status" value="1"/>
</dbReference>
<comment type="subcellular location">
    <subcellularLocation>
        <location evidence="6">Cytoplasm</location>
    </subcellularLocation>
</comment>
<dbReference type="KEGG" id="scyp:JYB88_12990"/>
<dbReference type="PROSITE" id="PS00092">
    <property type="entry name" value="N6_MTASE"/>
    <property type="match status" value="1"/>
</dbReference>
<keyword evidence="3 6" id="KW-0489">Methyltransferase</keyword>
<dbReference type="GO" id="GO:0052916">
    <property type="term" value="F:23S rRNA (guanine(1835)-N(2))-methyltransferase activity"/>
    <property type="evidence" value="ECO:0007669"/>
    <property type="project" value="UniProtKB-EC"/>
</dbReference>
<comment type="catalytic activity">
    <reaction evidence="6">
        <text>guanosine(1835) in 23S rRNA + S-adenosyl-L-methionine = N(2)-methylguanosine(1835) in 23S rRNA + S-adenosyl-L-homocysteine + H(+)</text>
        <dbReference type="Rhea" id="RHEA:42744"/>
        <dbReference type="Rhea" id="RHEA-COMP:10217"/>
        <dbReference type="Rhea" id="RHEA-COMP:10218"/>
        <dbReference type="ChEBI" id="CHEBI:15378"/>
        <dbReference type="ChEBI" id="CHEBI:57856"/>
        <dbReference type="ChEBI" id="CHEBI:59789"/>
        <dbReference type="ChEBI" id="CHEBI:74269"/>
        <dbReference type="ChEBI" id="CHEBI:74481"/>
        <dbReference type="EC" id="2.1.1.174"/>
    </reaction>
</comment>
<dbReference type="GO" id="GO:0005737">
    <property type="term" value="C:cytoplasm"/>
    <property type="evidence" value="ECO:0007669"/>
    <property type="project" value="UniProtKB-SubCell"/>
</dbReference>
<accession>A0A975AN25</accession>
<dbReference type="EMBL" id="CP071504">
    <property type="protein sequence ID" value="QSX31908.1"/>
    <property type="molecule type" value="Genomic_DNA"/>
</dbReference>
<dbReference type="Proteomes" id="UP000663281">
    <property type="component" value="Chromosome"/>
</dbReference>
<gene>
    <name evidence="6" type="primary">rlmG</name>
    <name evidence="9" type="ORF">JYB88_12990</name>
</gene>
<dbReference type="InterPro" id="IPR017237">
    <property type="entry name" value="RLMG"/>
</dbReference>
<evidence type="ECO:0000313" key="9">
    <source>
        <dbReference type="EMBL" id="QSX31908.1"/>
    </source>
</evidence>
<dbReference type="PIRSF" id="PIRSF037565">
    <property type="entry name" value="RRNA_m2G_Mtase_RsmD_prd"/>
    <property type="match status" value="1"/>
</dbReference>
<dbReference type="Gene3D" id="3.40.50.150">
    <property type="entry name" value="Vaccinia Virus protein VP39"/>
    <property type="match status" value="2"/>
</dbReference>
<evidence type="ECO:0000259" key="7">
    <source>
        <dbReference type="Pfam" id="PF05175"/>
    </source>
</evidence>
<evidence type="ECO:0000256" key="6">
    <source>
        <dbReference type="HAMAP-Rule" id="MF_01859"/>
    </source>
</evidence>
<evidence type="ECO:0000256" key="1">
    <source>
        <dbReference type="ARBA" id="ARBA00022490"/>
    </source>
</evidence>
<dbReference type="InterPro" id="IPR058679">
    <property type="entry name" value="RlmG_N"/>
</dbReference>
<proteinExistence type="inferred from homology"/>